<comment type="catalytic activity">
    <reaction evidence="7">
        <text>L-aspartate + L-glutamine + ATP + H2O = L-asparagine + L-glutamate + AMP + diphosphate + H(+)</text>
        <dbReference type="Rhea" id="RHEA:12228"/>
        <dbReference type="ChEBI" id="CHEBI:15377"/>
        <dbReference type="ChEBI" id="CHEBI:15378"/>
        <dbReference type="ChEBI" id="CHEBI:29985"/>
        <dbReference type="ChEBI" id="CHEBI:29991"/>
        <dbReference type="ChEBI" id="CHEBI:30616"/>
        <dbReference type="ChEBI" id="CHEBI:33019"/>
        <dbReference type="ChEBI" id="CHEBI:58048"/>
        <dbReference type="ChEBI" id="CHEBI:58359"/>
        <dbReference type="ChEBI" id="CHEBI:456215"/>
        <dbReference type="EC" id="6.3.5.4"/>
    </reaction>
</comment>
<dbReference type="InterPro" id="IPR033738">
    <property type="entry name" value="AsnB_N"/>
</dbReference>
<evidence type="ECO:0000256" key="5">
    <source>
        <dbReference type="ARBA" id="ARBA00022840"/>
    </source>
</evidence>
<dbReference type="InterPro" id="IPR001962">
    <property type="entry name" value="Asn_synthase"/>
</dbReference>
<dbReference type="InterPro" id="IPR006426">
    <property type="entry name" value="Asn_synth_AEB"/>
</dbReference>
<dbReference type="InterPro" id="IPR051786">
    <property type="entry name" value="ASN_synthetase/amidase"/>
</dbReference>
<dbReference type="Gene3D" id="3.60.20.10">
    <property type="entry name" value="Glutamine Phosphoribosylpyrophosphate, subunit 1, domain 1"/>
    <property type="match status" value="1"/>
</dbReference>
<keyword evidence="10" id="KW-1185">Reference proteome</keyword>
<name>A0ABQ6LM91_9RHOB</name>
<feature type="domain" description="Glutamine amidotransferase type-2" evidence="8">
    <location>
        <begin position="1"/>
        <end position="192"/>
    </location>
</feature>
<dbReference type="EC" id="6.3.5.4" evidence="3"/>
<comment type="similarity">
    <text evidence="2">Belongs to the asparagine synthetase family.</text>
</comment>
<dbReference type="PROSITE" id="PS51278">
    <property type="entry name" value="GATASE_TYPE_2"/>
    <property type="match status" value="1"/>
</dbReference>
<dbReference type="InterPro" id="IPR029055">
    <property type="entry name" value="Ntn_hydrolases_N"/>
</dbReference>
<keyword evidence="4" id="KW-0547">Nucleotide-binding</keyword>
<comment type="pathway">
    <text evidence="1">Amino-acid biosynthesis; L-asparagine biosynthesis; L-asparagine from L-aspartate (L-Gln route): step 1/1.</text>
</comment>
<accession>A0ABQ6LM91</accession>
<dbReference type="Pfam" id="PF00733">
    <property type="entry name" value="Asn_synthase"/>
    <property type="match status" value="1"/>
</dbReference>
<proteinExistence type="inferred from homology"/>
<keyword evidence="5" id="KW-0067">ATP-binding</keyword>
<dbReference type="EMBL" id="BSYI01000021">
    <property type="protein sequence ID" value="GMG83561.1"/>
    <property type="molecule type" value="Genomic_DNA"/>
</dbReference>
<dbReference type="PANTHER" id="PTHR43284:SF1">
    <property type="entry name" value="ASPARAGINE SYNTHETASE"/>
    <property type="match status" value="1"/>
</dbReference>
<comment type="caution">
    <text evidence="9">The sequence shown here is derived from an EMBL/GenBank/DDBJ whole genome shotgun (WGS) entry which is preliminary data.</text>
</comment>
<organism evidence="9 10">
    <name type="scientific">Paralimibaculum aggregatum</name>
    <dbReference type="NCBI Taxonomy" id="3036245"/>
    <lineage>
        <taxon>Bacteria</taxon>
        <taxon>Pseudomonadati</taxon>
        <taxon>Pseudomonadota</taxon>
        <taxon>Alphaproteobacteria</taxon>
        <taxon>Rhodobacterales</taxon>
        <taxon>Paracoccaceae</taxon>
        <taxon>Paralimibaculum</taxon>
    </lineage>
</organism>
<dbReference type="InterPro" id="IPR017932">
    <property type="entry name" value="GATase_2_dom"/>
</dbReference>
<dbReference type="Pfam" id="PF13537">
    <property type="entry name" value="GATase_7"/>
    <property type="match status" value="1"/>
</dbReference>
<dbReference type="NCBIfam" id="TIGR03104">
    <property type="entry name" value="trio_amidotrans"/>
    <property type="match status" value="1"/>
</dbReference>
<evidence type="ECO:0000313" key="10">
    <source>
        <dbReference type="Proteomes" id="UP001239909"/>
    </source>
</evidence>
<protein>
    <recommendedName>
        <fullName evidence="3">asparagine synthase (glutamine-hydrolyzing)</fullName>
        <ecNumber evidence="3">6.3.5.4</ecNumber>
    </recommendedName>
</protein>
<dbReference type="PIRSF" id="PIRSF001589">
    <property type="entry name" value="Asn_synthetase_glu-h"/>
    <property type="match status" value="1"/>
</dbReference>
<evidence type="ECO:0000313" key="9">
    <source>
        <dbReference type="EMBL" id="GMG83561.1"/>
    </source>
</evidence>
<dbReference type="CDD" id="cd00712">
    <property type="entry name" value="AsnB"/>
    <property type="match status" value="1"/>
</dbReference>
<dbReference type="InterPro" id="IPR017535">
    <property type="entry name" value="Asparagine_synth"/>
</dbReference>
<reference evidence="9 10" key="1">
    <citation type="submission" date="2023-04" db="EMBL/GenBank/DDBJ databases">
        <title>Marinoamorphus aggregata gen. nov., sp. Nov., isolate from tissue of brittle star Ophioplocus japonicus.</title>
        <authorList>
            <person name="Kawano K."/>
            <person name="Sawayama S."/>
            <person name="Nakagawa S."/>
        </authorList>
    </citation>
    <scope>NUCLEOTIDE SEQUENCE [LARGE SCALE GENOMIC DNA]</scope>
    <source>
        <strain evidence="9 10">NKW23</strain>
    </source>
</reference>
<dbReference type="InterPro" id="IPR014729">
    <property type="entry name" value="Rossmann-like_a/b/a_fold"/>
</dbReference>
<dbReference type="SUPFAM" id="SSF52402">
    <property type="entry name" value="Adenine nucleotide alpha hydrolases-like"/>
    <property type="match status" value="1"/>
</dbReference>
<evidence type="ECO:0000256" key="2">
    <source>
        <dbReference type="ARBA" id="ARBA00005752"/>
    </source>
</evidence>
<evidence type="ECO:0000259" key="8">
    <source>
        <dbReference type="PROSITE" id="PS51278"/>
    </source>
</evidence>
<evidence type="ECO:0000256" key="4">
    <source>
        <dbReference type="ARBA" id="ARBA00022741"/>
    </source>
</evidence>
<keyword evidence="6" id="KW-0315">Glutamine amidotransferase</keyword>
<evidence type="ECO:0000256" key="7">
    <source>
        <dbReference type="ARBA" id="ARBA00048741"/>
    </source>
</evidence>
<dbReference type="Gene3D" id="3.40.50.620">
    <property type="entry name" value="HUPs"/>
    <property type="match status" value="1"/>
</dbReference>
<evidence type="ECO:0000256" key="1">
    <source>
        <dbReference type="ARBA" id="ARBA00005187"/>
    </source>
</evidence>
<dbReference type="PANTHER" id="PTHR43284">
    <property type="entry name" value="ASPARAGINE SYNTHETASE (GLUTAMINE-HYDROLYZING)"/>
    <property type="match status" value="1"/>
</dbReference>
<dbReference type="NCBIfam" id="TIGR01536">
    <property type="entry name" value="asn_synth_AEB"/>
    <property type="match status" value="1"/>
</dbReference>
<evidence type="ECO:0000256" key="3">
    <source>
        <dbReference type="ARBA" id="ARBA00012737"/>
    </source>
</evidence>
<dbReference type="CDD" id="cd01991">
    <property type="entry name" value="Asn_synthase_B_C"/>
    <property type="match status" value="1"/>
</dbReference>
<dbReference type="SUPFAM" id="SSF56235">
    <property type="entry name" value="N-terminal nucleophile aminohydrolases (Ntn hydrolases)"/>
    <property type="match status" value="1"/>
</dbReference>
<sequence>MTDAMAPRGPDGAGVVVRGSIGFGHRRLKIIDLSEAAAQPFVDTAAGLTIAFNGCIYNYPELRAELAARGHAFASSGDTEVILKAWAEWGPDAVSHLHGMFAFAIHERASGNLWLVRDRFGIKPLYLAEGDNAIRFASSLPALLASGGIDTAIDRTALHHYMSWHSVVPAPRTILQGVHKLPAATIRRIGPDGEHSDRTYWRPDFTRSAEDAARAPEEWRDMVLEALRVSVRRRMVADVPVGVLLSGGVDSSLIVGLLAEEGQAGLATYSIGFEEAHGERGDEFVYSDLIAERYGTNHHKIFIPSEEMRDNLPAAIRAMSEPMVSYDNIGFFLLSREVSKTIKVVQSGQGADEVFAGYHWYPPLAASNAPVEDYAAAFFDRTQARMAAHVNADYLPSRDESLAFVARHFAEPGADDPVDKALRIDTNVMLVDDPVKRVDNMTMAWGLEARVPFLDHELVELANRVPSALKLAQGGKGILKDVARQVVPSEVIDRPKGYFPVPALKYIEGPYLEMVRDALTSQRARERGLFRTEYLETLFAAPKDHITPLRGSELWQVALLEMWLQEQGV</sequence>
<gene>
    <name evidence="9" type="ORF">LNKW23_27740</name>
</gene>
<evidence type="ECO:0000256" key="6">
    <source>
        <dbReference type="ARBA" id="ARBA00022962"/>
    </source>
</evidence>
<dbReference type="Proteomes" id="UP001239909">
    <property type="component" value="Unassembled WGS sequence"/>
</dbReference>